<dbReference type="RefSeq" id="WP_002703789.1">
    <property type="nucleotide sequence ID" value="NZ_AGRW01000043.1"/>
</dbReference>
<feature type="binding site" evidence="13">
    <location>
        <position position="144"/>
    </location>
    <ligand>
        <name>Mg(2+)</name>
        <dbReference type="ChEBI" id="CHEBI:18420"/>
        <label>1</label>
    </ligand>
</feature>
<feature type="active site" evidence="13">
    <location>
        <position position="11"/>
    </location>
</feature>
<dbReference type="PANTHER" id="PTHR30194:SF3">
    <property type="entry name" value="CROSSOVER JUNCTION ENDODEOXYRIBONUCLEASE RUVC"/>
    <property type="match status" value="1"/>
</dbReference>
<reference evidence="15 16" key="1">
    <citation type="submission" date="2011-09" db="EMBL/GenBank/DDBJ databases">
        <title>The draft genome of Treponema saccharophilum DSM 2985.</title>
        <authorList>
            <consortium name="US DOE Joint Genome Institute (JGI-PGF)"/>
            <person name="Lucas S."/>
            <person name="Copeland A."/>
            <person name="Lapidus A."/>
            <person name="Glavina del Rio T."/>
            <person name="Dalin E."/>
            <person name="Tice H."/>
            <person name="Bruce D."/>
            <person name="Goodwin L."/>
            <person name="Pitluck S."/>
            <person name="Peters L."/>
            <person name="Kyrpides N."/>
            <person name="Mavromatis K."/>
            <person name="Ivanova N."/>
            <person name="Markowitz V."/>
            <person name="Cheng J.-F."/>
            <person name="Hugenholtz P."/>
            <person name="Woyke T."/>
            <person name="Wu D."/>
            <person name="Gronow S."/>
            <person name="Wellnitz S."/>
            <person name="Brambilla E."/>
            <person name="Klenk H.-P."/>
            <person name="Eisen J.A."/>
        </authorList>
    </citation>
    <scope>NUCLEOTIDE SEQUENCE [LARGE SCALE GENOMIC DNA]</scope>
    <source>
        <strain evidence="15 16">DSM 2985</strain>
    </source>
</reference>
<dbReference type="InterPro" id="IPR012337">
    <property type="entry name" value="RNaseH-like_sf"/>
</dbReference>
<keyword evidence="16" id="KW-1185">Reference proteome</keyword>
<dbReference type="Proteomes" id="UP000003571">
    <property type="component" value="Unassembled WGS sequence"/>
</dbReference>
<proteinExistence type="inferred from homology"/>
<comment type="function">
    <text evidence="13">The RuvA-RuvB-RuvC complex processes Holliday junction (HJ) DNA during genetic recombination and DNA repair. Endonuclease that resolves HJ intermediates. Cleaves cruciform DNA by making single-stranded nicks across the HJ at symmetrical positions within the homologous arms, yielding a 5'-phosphate and a 3'-hydroxyl group; requires a central core of homology in the junction. The consensus cleavage sequence is 5'-(A/T)TT(C/G)-3'. Cleavage occurs on the 3'-side of the TT dinucleotide at the point of strand exchange. HJ branch migration catalyzed by RuvA-RuvB allows RuvC to scan DNA until it finds its consensus sequence, where it cleaves and resolves the cruciform DNA.</text>
</comment>
<evidence type="ECO:0000256" key="3">
    <source>
        <dbReference type="ARBA" id="ARBA00022722"/>
    </source>
</evidence>
<dbReference type="PRINTS" id="PR00696">
    <property type="entry name" value="RSOLVASERUVC"/>
</dbReference>
<keyword evidence="6 13" id="KW-0227">DNA damage</keyword>
<protein>
    <recommendedName>
        <fullName evidence="13 14">Crossover junction endodeoxyribonuclease RuvC</fullName>
        <ecNumber evidence="13 14">3.1.21.10</ecNumber>
    </recommendedName>
    <alternativeName>
        <fullName evidence="13">Holliday junction nuclease RuvC</fullName>
    </alternativeName>
    <alternativeName>
        <fullName evidence="13">Holliday junction resolvase RuvC</fullName>
    </alternativeName>
</protein>
<accession>H7EK13</accession>
<dbReference type="FunFam" id="3.30.420.10:FF:000002">
    <property type="entry name" value="Crossover junction endodeoxyribonuclease RuvC"/>
    <property type="match status" value="1"/>
</dbReference>
<comment type="subunit">
    <text evidence="13">Homodimer which binds Holliday junction (HJ) DNA. The HJ becomes 2-fold symmetrical on binding to RuvC with unstacked arms; it has a different conformation from HJ DNA in complex with RuvA. In the full resolvosome a probable DNA-RuvA(4)-RuvB(12)-RuvC(2) complex forms which resolves the HJ.</text>
</comment>
<feature type="active site" evidence="13">
    <location>
        <position position="71"/>
    </location>
</feature>
<dbReference type="AlphaFoldDB" id="H7EK13"/>
<evidence type="ECO:0000256" key="11">
    <source>
        <dbReference type="ARBA" id="ARBA00023204"/>
    </source>
</evidence>
<keyword evidence="10 13" id="KW-0233">DNA recombination</keyword>
<feature type="active site" evidence="13">
    <location>
        <position position="144"/>
    </location>
</feature>
<dbReference type="STRING" id="907348.TresaDRAFT_1436"/>
<dbReference type="GO" id="GO:0003677">
    <property type="term" value="F:DNA binding"/>
    <property type="evidence" value="ECO:0007669"/>
    <property type="project" value="UniProtKB-KW"/>
</dbReference>
<evidence type="ECO:0000256" key="8">
    <source>
        <dbReference type="ARBA" id="ARBA00022842"/>
    </source>
</evidence>
<dbReference type="GO" id="GO:0048476">
    <property type="term" value="C:Holliday junction resolvase complex"/>
    <property type="evidence" value="ECO:0007669"/>
    <property type="project" value="UniProtKB-UniRule"/>
</dbReference>
<feature type="binding site" evidence="13">
    <location>
        <position position="11"/>
    </location>
    <ligand>
        <name>Mg(2+)</name>
        <dbReference type="ChEBI" id="CHEBI:18420"/>
        <label>1</label>
    </ligand>
</feature>
<evidence type="ECO:0000256" key="4">
    <source>
        <dbReference type="ARBA" id="ARBA00022723"/>
    </source>
</evidence>
<keyword evidence="11 13" id="KW-0234">DNA repair</keyword>
<dbReference type="SUPFAM" id="SSF53098">
    <property type="entry name" value="Ribonuclease H-like"/>
    <property type="match status" value="1"/>
</dbReference>
<evidence type="ECO:0000256" key="5">
    <source>
        <dbReference type="ARBA" id="ARBA00022759"/>
    </source>
</evidence>
<dbReference type="NCBIfam" id="TIGR00228">
    <property type="entry name" value="ruvC"/>
    <property type="match status" value="1"/>
</dbReference>
<dbReference type="InterPro" id="IPR002176">
    <property type="entry name" value="X-over_junc_endoDNase_RuvC"/>
</dbReference>
<evidence type="ECO:0000256" key="14">
    <source>
        <dbReference type="NCBIfam" id="TIGR00228"/>
    </source>
</evidence>
<evidence type="ECO:0000256" key="6">
    <source>
        <dbReference type="ARBA" id="ARBA00022763"/>
    </source>
</evidence>
<dbReference type="GO" id="GO:0006310">
    <property type="term" value="P:DNA recombination"/>
    <property type="evidence" value="ECO:0007669"/>
    <property type="project" value="UniProtKB-UniRule"/>
</dbReference>
<keyword evidence="7 13" id="KW-0378">Hydrolase</keyword>
<dbReference type="eggNOG" id="COG0817">
    <property type="taxonomic scope" value="Bacteria"/>
</dbReference>
<keyword evidence="9 13" id="KW-0238">DNA-binding</keyword>
<evidence type="ECO:0000256" key="13">
    <source>
        <dbReference type="HAMAP-Rule" id="MF_00034"/>
    </source>
</evidence>
<comment type="subcellular location">
    <subcellularLocation>
        <location evidence="13">Cytoplasm</location>
    </subcellularLocation>
</comment>
<dbReference type="Gene3D" id="3.30.420.10">
    <property type="entry name" value="Ribonuclease H-like superfamily/Ribonuclease H"/>
    <property type="match status" value="1"/>
</dbReference>
<dbReference type="NCBIfam" id="NF000711">
    <property type="entry name" value="PRK00039.2-1"/>
    <property type="match status" value="1"/>
</dbReference>
<evidence type="ECO:0000313" key="15">
    <source>
        <dbReference type="EMBL" id="EIC02100.1"/>
    </source>
</evidence>
<evidence type="ECO:0000256" key="1">
    <source>
        <dbReference type="ARBA" id="ARBA00009518"/>
    </source>
</evidence>
<dbReference type="GO" id="GO:0005737">
    <property type="term" value="C:cytoplasm"/>
    <property type="evidence" value="ECO:0007669"/>
    <property type="project" value="UniProtKB-SubCell"/>
</dbReference>
<dbReference type="OrthoDB" id="9805499at2"/>
<sequence>MKRIRRVLGIDPGLANTGFGIIDDFGGRMSLVGYGVIETSPEDAHPSRLLEIFRGIEEVVSKYAPDESAMEELFFGRNSSSAMMVAEAKGVVTMALAKNGISPAQYKPNKIKASVTGTQSAGKETVERCVRILLNLKETPRPDHAADAIAAAITHIHSTATPAAGR</sequence>
<evidence type="ECO:0000256" key="12">
    <source>
        <dbReference type="ARBA" id="ARBA00029354"/>
    </source>
</evidence>
<dbReference type="GO" id="GO:0006281">
    <property type="term" value="P:DNA repair"/>
    <property type="evidence" value="ECO:0007669"/>
    <property type="project" value="UniProtKB-UniRule"/>
</dbReference>
<gene>
    <name evidence="13" type="primary">ruvC</name>
    <name evidence="15" type="ORF">TresaDRAFT_1436</name>
</gene>
<organism evidence="15 16">
    <name type="scientific">Treponema saccharophilum DSM 2985</name>
    <dbReference type="NCBI Taxonomy" id="907348"/>
    <lineage>
        <taxon>Bacteria</taxon>
        <taxon>Pseudomonadati</taxon>
        <taxon>Spirochaetota</taxon>
        <taxon>Spirochaetia</taxon>
        <taxon>Spirochaetales</taxon>
        <taxon>Treponemataceae</taxon>
        <taxon>Treponema</taxon>
    </lineage>
</organism>
<keyword evidence="5 13" id="KW-0255">Endonuclease</keyword>
<feature type="binding site" evidence="13">
    <location>
        <position position="71"/>
    </location>
    <ligand>
        <name>Mg(2+)</name>
        <dbReference type="ChEBI" id="CHEBI:18420"/>
        <label>2</label>
    </ligand>
</feature>
<dbReference type="InterPro" id="IPR036397">
    <property type="entry name" value="RNaseH_sf"/>
</dbReference>
<comment type="caution">
    <text evidence="15">The sequence shown here is derived from an EMBL/GenBank/DDBJ whole genome shotgun (WGS) entry which is preliminary data.</text>
</comment>
<dbReference type="GO" id="GO:0008821">
    <property type="term" value="F:crossover junction DNA endonuclease activity"/>
    <property type="evidence" value="ECO:0007669"/>
    <property type="project" value="UniProtKB-UniRule"/>
</dbReference>
<evidence type="ECO:0000313" key="16">
    <source>
        <dbReference type="Proteomes" id="UP000003571"/>
    </source>
</evidence>
<dbReference type="CDD" id="cd16962">
    <property type="entry name" value="RuvC"/>
    <property type="match status" value="1"/>
</dbReference>
<name>H7EK13_9SPIR</name>
<keyword evidence="4 13" id="KW-0479">Metal-binding</keyword>
<evidence type="ECO:0000256" key="9">
    <source>
        <dbReference type="ARBA" id="ARBA00023125"/>
    </source>
</evidence>
<dbReference type="PATRIC" id="fig|907348.3.peg.1215"/>
<evidence type="ECO:0000256" key="2">
    <source>
        <dbReference type="ARBA" id="ARBA00022490"/>
    </source>
</evidence>
<dbReference type="GO" id="GO:0000287">
    <property type="term" value="F:magnesium ion binding"/>
    <property type="evidence" value="ECO:0007669"/>
    <property type="project" value="UniProtKB-UniRule"/>
</dbReference>
<comment type="similarity">
    <text evidence="1 13">Belongs to the RuvC family.</text>
</comment>
<dbReference type="HAMAP" id="MF_00034">
    <property type="entry name" value="RuvC"/>
    <property type="match status" value="1"/>
</dbReference>
<evidence type="ECO:0000256" key="7">
    <source>
        <dbReference type="ARBA" id="ARBA00022801"/>
    </source>
</evidence>
<keyword evidence="8 13" id="KW-0460">Magnesium</keyword>
<keyword evidence="3 13" id="KW-0540">Nuclease</keyword>
<comment type="catalytic activity">
    <reaction evidence="12 13">
        <text>Endonucleolytic cleavage at a junction such as a reciprocal single-stranded crossover between two homologous DNA duplexes (Holliday junction).</text>
        <dbReference type="EC" id="3.1.21.10"/>
    </reaction>
</comment>
<dbReference type="PANTHER" id="PTHR30194">
    <property type="entry name" value="CROSSOVER JUNCTION ENDODEOXYRIBONUCLEASE RUVC"/>
    <property type="match status" value="1"/>
</dbReference>
<comment type="cofactor">
    <cofactor evidence="13">
        <name>Mg(2+)</name>
        <dbReference type="ChEBI" id="CHEBI:18420"/>
    </cofactor>
    <text evidence="13">Binds 2 Mg(2+) ion per subunit.</text>
</comment>
<evidence type="ECO:0000256" key="10">
    <source>
        <dbReference type="ARBA" id="ARBA00023172"/>
    </source>
</evidence>
<keyword evidence="2 13" id="KW-0963">Cytoplasm</keyword>
<dbReference type="EC" id="3.1.21.10" evidence="13 14"/>
<dbReference type="EMBL" id="AGRW01000043">
    <property type="protein sequence ID" value="EIC02100.1"/>
    <property type="molecule type" value="Genomic_DNA"/>
</dbReference>
<dbReference type="Pfam" id="PF02075">
    <property type="entry name" value="RuvC"/>
    <property type="match status" value="1"/>
</dbReference>